<dbReference type="EMBL" id="KL367482">
    <property type="protein sequence ID" value="KFD71475.1"/>
    <property type="molecule type" value="Genomic_DNA"/>
</dbReference>
<name>A0A085NPS9_9BILA</name>
<dbReference type="Proteomes" id="UP000030758">
    <property type="component" value="Unassembled WGS sequence"/>
</dbReference>
<organism evidence="1">
    <name type="scientific">Trichuris suis</name>
    <name type="common">pig whipworm</name>
    <dbReference type="NCBI Taxonomy" id="68888"/>
    <lineage>
        <taxon>Eukaryota</taxon>
        <taxon>Metazoa</taxon>
        <taxon>Ecdysozoa</taxon>
        <taxon>Nematoda</taxon>
        <taxon>Enoplea</taxon>
        <taxon>Dorylaimia</taxon>
        <taxon>Trichinellida</taxon>
        <taxon>Trichuridae</taxon>
        <taxon>Trichuris</taxon>
    </lineage>
</organism>
<reference evidence="1" key="1">
    <citation type="journal article" date="2014" name="Nat. Genet.">
        <title>Genome and transcriptome of the porcine whipworm Trichuris suis.</title>
        <authorList>
            <person name="Jex A.R."/>
            <person name="Nejsum P."/>
            <person name="Schwarz E.M."/>
            <person name="Hu L."/>
            <person name="Young N.D."/>
            <person name="Hall R.S."/>
            <person name="Korhonen P.K."/>
            <person name="Liao S."/>
            <person name="Thamsborg S."/>
            <person name="Xia J."/>
            <person name="Xu P."/>
            <person name="Wang S."/>
            <person name="Scheerlinck J.P."/>
            <person name="Hofmann A."/>
            <person name="Sternberg P.W."/>
            <person name="Wang J."/>
            <person name="Gasser R.B."/>
        </authorList>
    </citation>
    <scope>NUCLEOTIDE SEQUENCE [LARGE SCALE GENOMIC DNA]</scope>
    <source>
        <strain evidence="1">DCEP-RM93F</strain>
    </source>
</reference>
<sequence length="125" mass="14038">MPERRNGRLVQAIVKLLQTIDVRLRVKTLGYSQYTPICQNDPAPPSWRLPSADEVFVVLVPCRLHPSEPLCEPPDCWVVGHKSISHSAMGRFDEAVGTVLAHQCSLVYRPHLCRKHRSTTSLQGS</sequence>
<evidence type="ECO:0000313" key="1">
    <source>
        <dbReference type="EMBL" id="KFD71475.1"/>
    </source>
</evidence>
<protein>
    <submittedName>
        <fullName evidence="1">Uncharacterized protein</fullName>
    </submittedName>
</protein>
<proteinExistence type="predicted"/>
<accession>A0A085NPS9</accession>
<gene>
    <name evidence="1" type="ORF">M514_10551</name>
</gene>
<dbReference type="AlphaFoldDB" id="A0A085NPS9"/>